<protein>
    <recommendedName>
        <fullName evidence="1">Calcineurin-like phosphoesterase domain-containing protein</fullName>
    </recommendedName>
</protein>
<dbReference type="InterPro" id="IPR029052">
    <property type="entry name" value="Metallo-depent_PP-like"/>
</dbReference>
<gene>
    <name evidence="2" type="ORF">GCM10017581_086180</name>
</gene>
<dbReference type="SUPFAM" id="SSF56300">
    <property type="entry name" value="Metallo-dependent phosphatases"/>
    <property type="match status" value="1"/>
</dbReference>
<reference evidence="2" key="2">
    <citation type="submission" date="2023-01" db="EMBL/GenBank/DDBJ databases">
        <authorList>
            <person name="Sun Q."/>
            <person name="Evtushenko L."/>
        </authorList>
    </citation>
    <scope>NUCLEOTIDE SEQUENCE</scope>
    <source>
        <strain evidence="2">VKM Ac-1321</strain>
    </source>
</reference>
<reference evidence="2" key="1">
    <citation type="journal article" date="2014" name="Int. J. Syst. Evol. Microbiol.">
        <title>Complete genome sequence of Corynebacterium casei LMG S-19264T (=DSM 44701T), isolated from a smear-ripened cheese.</title>
        <authorList>
            <consortium name="US DOE Joint Genome Institute (JGI-PGF)"/>
            <person name="Walter F."/>
            <person name="Albersmeier A."/>
            <person name="Kalinowski J."/>
            <person name="Ruckert C."/>
        </authorList>
    </citation>
    <scope>NUCLEOTIDE SEQUENCE</scope>
    <source>
        <strain evidence="2">VKM Ac-1321</strain>
    </source>
</reference>
<dbReference type="Gene3D" id="3.60.21.10">
    <property type="match status" value="1"/>
</dbReference>
<name>A0A9W6NRX0_9ACTN</name>
<accession>A0A9W6NRX0</accession>
<dbReference type="PANTHER" id="PTHR42850">
    <property type="entry name" value="METALLOPHOSPHOESTERASE"/>
    <property type="match status" value="1"/>
</dbReference>
<organism evidence="2 3">
    <name type="scientific">Dactylosporangium matsuzakiense</name>
    <dbReference type="NCBI Taxonomy" id="53360"/>
    <lineage>
        <taxon>Bacteria</taxon>
        <taxon>Bacillati</taxon>
        <taxon>Actinomycetota</taxon>
        <taxon>Actinomycetes</taxon>
        <taxon>Micromonosporales</taxon>
        <taxon>Micromonosporaceae</taxon>
        <taxon>Dactylosporangium</taxon>
    </lineage>
</organism>
<evidence type="ECO:0000313" key="3">
    <source>
        <dbReference type="Proteomes" id="UP001143480"/>
    </source>
</evidence>
<proteinExistence type="predicted"/>
<dbReference type="Proteomes" id="UP001143480">
    <property type="component" value="Unassembled WGS sequence"/>
</dbReference>
<dbReference type="EMBL" id="BSFP01000080">
    <property type="protein sequence ID" value="GLL06868.1"/>
    <property type="molecule type" value="Genomic_DNA"/>
</dbReference>
<dbReference type="InterPro" id="IPR050126">
    <property type="entry name" value="Ap4A_hydrolase"/>
</dbReference>
<dbReference type="InterPro" id="IPR004843">
    <property type="entry name" value="Calcineurin-like_PHP"/>
</dbReference>
<dbReference type="PANTHER" id="PTHR42850:SF4">
    <property type="entry name" value="ZINC-DEPENDENT ENDOPOLYPHOSPHATASE"/>
    <property type="match status" value="1"/>
</dbReference>
<keyword evidence="3" id="KW-1185">Reference proteome</keyword>
<dbReference type="GO" id="GO:0005737">
    <property type="term" value="C:cytoplasm"/>
    <property type="evidence" value="ECO:0007669"/>
    <property type="project" value="TreeGrafter"/>
</dbReference>
<feature type="domain" description="Calcineurin-like phosphoesterase" evidence="1">
    <location>
        <begin position="3"/>
        <end position="185"/>
    </location>
</feature>
<sequence>MATIAIIGDVGGCLEQLAAAVDALDDPAAVVVQVGDLVDRGPDSSGVLSYVADRLAGRRWVQLIGNHDAQYLGLEPFWPERLPDADAARLRDWWRRERLQVAAAVRTGDGEELLVTHAGLSRWAWGELGEPVTASTAAALLNTRPEPVLWHAEGPLWTEAPTALYPQWLEDGPPMPFSQVHGHSTIIDWDRRAWRCRERIRDRSTVDWDARHTVTRAGGARFVAVDPRHGTTGAPQWSPLILRDATLLD</sequence>
<evidence type="ECO:0000313" key="2">
    <source>
        <dbReference type="EMBL" id="GLL06868.1"/>
    </source>
</evidence>
<comment type="caution">
    <text evidence="2">The sequence shown here is derived from an EMBL/GenBank/DDBJ whole genome shotgun (WGS) entry which is preliminary data.</text>
</comment>
<dbReference type="Pfam" id="PF00149">
    <property type="entry name" value="Metallophos"/>
    <property type="match status" value="1"/>
</dbReference>
<evidence type="ECO:0000259" key="1">
    <source>
        <dbReference type="Pfam" id="PF00149"/>
    </source>
</evidence>
<dbReference type="GO" id="GO:0016791">
    <property type="term" value="F:phosphatase activity"/>
    <property type="evidence" value="ECO:0007669"/>
    <property type="project" value="TreeGrafter"/>
</dbReference>
<dbReference type="RefSeq" id="WP_261963737.1">
    <property type="nucleotide sequence ID" value="NZ_BAAAXA010000003.1"/>
</dbReference>
<dbReference type="AlphaFoldDB" id="A0A9W6NRX0"/>